<evidence type="ECO:0000313" key="2">
    <source>
        <dbReference type="Proteomes" id="UP000746595"/>
    </source>
</evidence>
<dbReference type="RefSeq" id="WP_168152984.1">
    <property type="nucleotide sequence ID" value="NZ_JAAWVT010000009.1"/>
</dbReference>
<name>A0ABX1G848_9MICC</name>
<sequence>MTKRIAFTDIDVSADGWIRCNVTRETTEEFRIQLPYSFVPSPDLIAAAYASLCGQAFDEVEIALPIGPEQVKTIEQALQAKLIHLHGLGTRHRPGTQRGLNFSGGFDSLAAKEILKDANLISLDFGGNFSRERNFFERFNPFTIRTNMTALKLNTYGWQFMGIGSILLRDELQLGSYSFGSILAGSLPRLFSHPLDQSTGGIPVANALGMKLENPVTGVTEIGALQIVAKNHPGLLVDALMSVALPHEDKFQRKYQMVEAVSTDLNIPTQLPEILNRSTKINWGGSFATDLSSLYVIKTMGVDYISPSYVEGIPANVVEALEQIDISFMSKVNPQAYHGVDKHVLGDWYNRLTQNNIMPYDRKDWFEAAKVMRLLRGE</sequence>
<organism evidence="1 2">
    <name type="scientific">Paeniglutamicibacter terrestris</name>
    <dbReference type="NCBI Taxonomy" id="2723403"/>
    <lineage>
        <taxon>Bacteria</taxon>
        <taxon>Bacillati</taxon>
        <taxon>Actinomycetota</taxon>
        <taxon>Actinomycetes</taxon>
        <taxon>Micrococcales</taxon>
        <taxon>Micrococcaceae</taxon>
        <taxon>Paeniglutamicibacter</taxon>
    </lineage>
</organism>
<dbReference type="Proteomes" id="UP000746595">
    <property type="component" value="Unassembled WGS sequence"/>
</dbReference>
<protein>
    <recommendedName>
        <fullName evidence="3">DUF362 domain-containing protein</fullName>
    </recommendedName>
</protein>
<dbReference type="EMBL" id="JAAWVT010000009">
    <property type="protein sequence ID" value="NKG22193.1"/>
    <property type="molecule type" value="Genomic_DNA"/>
</dbReference>
<accession>A0ABX1G848</accession>
<evidence type="ECO:0000313" key="1">
    <source>
        <dbReference type="EMBL" id="NKG22193.1"/>
    </source>
</evidence>
<proteinExistence type="predicted"/>
<gene>
    <name evidence="1" type="ORF">HED64_15960</name>
</gene>
<evidence type="ECO:0008006" key="3">
    <source>
        <dbReference type="Google" id="ProtNLM"/>
    </source>
</evidence>
<comment type="caution">
    <text evidence="1">The sequence shown here is derived from an EMBL/GenBank/DDBJ whole genome shotgun (WGS) entry which is preliminary data.</text>
</comment>
<keyword evidence="2" id="KW-1185">Reference proteome</keyword>
<reference evidence="1 2" key="1">
    <citation type="submission" date="2020-04" db="EMBL/GenBank/DDBJ databases">
        <title>Paeniglutamicibacter sp. ANT13_2, a novel actinomycete isolated from sediment in Antarctica.</title>
        <authorList>
            <person name="Sakdapetsiri C."/>
            <person name="Pinyakong O."/>
        </authorList>
    </citation>
    <scope>NUCLEOTIDE SEQUENCE [LARGE SCALE GENOMIC DNA]</scope>
    <source>
        <strain evidence="1 2">ANT13_2</strain>
    </source>
</reference>